<keyword evidence="6" id="KW-1185">Reference proteome</keyword>
<dbReference type="PIRSF" id="PIRSF012535">
    <property type="entry name" value="UCP012535"/>
    <property type="match status" value="1"/>
</dbReference>
<dbReference type="HAMAP" id="MF_01867">
    <property type="entry name" value="BshC"/>
    <property type="match status" value="1"/>
</dbReference>
<feature type="domain" description="Bacillithiol biosynthesis BshC N-terminal Rossmann-like" evidence="3">
    <location>
        <begin position="1"/>
        <end position="376"/>
    </location>
</feature>
<dbReference type="EC" id="6.-.-.-" evidence="2"/>
<dbReference type="Proteomes" id="UP001596976">
    <property type="component" value="Unassembled WGS sequence"/>
</dbReference>
<proteinExistence type="inferred from homology"/>
<evidence type="ECO:0000256" key="1">
    <source>
        <dbReference type="ARBA" id="ARBA00022598"/>
    </source>
</evidence>
<evidence type="ECO:0000259" key="4">
    <source>
        <dbReference type="Pfam" id="PF24850"/>
    </source>
</evidence>
<evidence type="ECO:0000313" key="5">
    <source>
        <dbReference type="EMBL" id="MFD0943242.1"/>
    </source>
</evidence>
<keyword evidence="1 2" id="KW-0436">Ligase</keyword>
<reference evidence="6" key="1">
    <citation type="journal article" date="2019" name="Int. J. Syst. Evol. Microbiol.">
        <title>The Global Catalogue of Microorganisms (GCM) 10K type strain sequencing project: providing services to taxonomists for standard genome sequencing and annotation.</title>
        <authorList>
            <consortium name="The Broad Institute Genomics Platform"/>
            <consortium name="The Broad Institute Genome Sequencing Center for Infectious Disease"/>
            <person name="Wu L."/>
            <person name="Ma J."/>
        </authorList>
    </citation>
    <scope>NUCLEOTIDE SEQUENCE [LARGE SCALE GENOMIC DNA]</scope>
    <source>
        <strain evidence="6">CCUG 63563</strain>
    </source>
</reference>
<dbReference type="InterPro" id="IPR055398">
    <property type="entry name" value="Rossmann-like_BshC"/>
</dbReference>
<comment type="similarity">
    <text evidence="2">Belongs to the BshC family.</text>
</comment>
<dbReference type="NCBIfam" id="TIGR03998">
    <property type="entry name" value="thiol_BshC"/>
    <property type="match status" value="1"/>
</dbReference>
<dbReference type="Pfam" id="PF10079">
    <property type="entry name" value="Rossmann-like_BshC"/>
    <property type="match status" value="1"/>
</dbReference>
<dbReference type="EMBL" id="JBHTJF010000022">
    <property type="protein sequence ID" value="MFD0943242.1"/>
    <property type="molecule type" value="Genomic_DNA"/>
</dbReference>
<dbReference type="Pfam" id="PF24850">
    <property type="entry name" value="CC_BshC"/>
    <property type="match status" value="1"/>
</dbReference>
<accession>A0ABW3GWN5</accession>
<name>A0ABW3GWN5_9BACL</name>
<organism evidence="5 6">
    <name type="scientific">Savagea faecisuis</name>
    <dbReference type="NCBI Taxonomy" id="1274803"/>
    <lineage>
        <taxon>Bacteria</taxon>
        <taxon>Bacillati</taxon>
        <taxon>Bacillota</taxon>
        <taxon>Bacilli</taxon>
        <taxon>Bacillales</taxon>
        <taxon>Caryophanaceae</taxon>
        <taxon>Savagea</taxon>
    </lineage>
</organism>
<dbReference type="InterPro" id="IPR011199">
    <property type="entry name" value="Bacillithiol_biosynth_BshC"/>
</dbReference>
<comment type="function">
    <text evidence="2">Involved in bacillithiol (BSH) biosynthesis. May catalyze the last step of the pathway, the addition of cysteine to glucosamine malate (GlcN-Mal) to generate BSH.</text>
</comment>
<dbReference type="InterPro" id="IPR055399">
    <property type="entry name" value="CC_BshC"/>
</dbReference>
<gene>
    <name evidence="2 5" type="primary">bshC</name>
    <name evidence="5" type="ORF">ACFQ0V_05590</name>
</gene>
<protein>
    <recommendedName>
        <fullName evidence="2">Putative cysteine ligase BshC</fullName>
        <ecNumber evidence="2">6.-.-.-</ecNumber>
    </recommendedName>
</protein>
<feature type="domain" description="Bacillithiol biosynthesis BshC C-terminal coiled-coil" evidence="4">
    <location>
        <begin position="379"/>
        <end position="535"/>
    </location>
</feature>
<evidence type="ECO:0000313" key="6">
    <source>
        <dbReference type="Proteomes" id="UP001596976"/>
    </source>
</evidence>
<comment type="caution">
    <text evidence="5">The sequence shown here is derived from an EMBL/GenBank/DDBJ whole genome shotgun (WGS) entry which is preliminary data.</text>
</comment>
<sequence>MKVIELLNRPKQAIIQAYETADFQKDYFQYERTDLGERQRLQKIDDTSFNREALQKVIAQFMKQYRTSERIEHHLEQITHPEAVFVVGGQQAGLLTGPLYSVHKAISVILYAKEQTERYGRPFIPLFWVAGEDHDIDEINHMYVEKNGQLHKAVYPERSPLKKMATQTEFDRETMHSYVDQMIRTFRETTYTKEILRQLHEAVDATDNYTSFFVYLMNELFNEAGLLYIDAAYEPFKQIQVDALIQLVERNEAIAESVVKKEQQYAEAMGQKPLQATLDNAHLFYVHDTGRLLLKREGEQFIYEPLQLRWSKEEIIEEITQHPERFSNDVVTRPIMQQMMLPTFAFLAGPGELAYWATLKEAFQAVDVAMPLLIPRHSITLVPRDVQYALQQLDIPVEKSLDQRYDLLMERHMEKAKDEQFLAALHEAKNNLEQALQQLQQTAPTPSVQRVLQKNKQYHEKQFDYVEQFYDREIALQEETMIRRLRTVERQLLPEGAPQERMYTPYYYVNEYGLDLIEKLLKNYYSWNDCHKIVIL</sequence>
<dbReference type="RefSeq" id="WP_381010748.1">
    <property type="nucleotide sequence ID" value="NZ_JBHTJF010000022.1"/>
</dbReference>
<evidence type="ECO:0000259" key="3">
    <source>
        <dbReference type="Pfam" id="PF10079"/>
    </source>
</evidence>
<evidence type="ECO:0000256" key="2">
    <source>
        <dbReference type="HAMAP-Rule" id="MF_01867"/>
    </source>
</evidence>